<evidence type="ECO:0000256" key="12">
    <source>
        <dbReference type="ARBA" id="ARBA00071397"/>
    </source>
</evidence>
<evidence type="ECO:0000313" key="15">
    <source>
        <dbReference type="Proteomes" id="UP000826195"/>
    </source>
</evidence>
<comment type="subcellular location">
    <subcellularLocation>
        <location evidence="3">Cytoplasm</location>
    </subcellularLocation>
    <subcellularLocation>
        <location evidence="2">Nucleus</location>
    </subcellularLocation>
</comment>
<evidence type="ECO:0000256" key="1">
    <source>
        <dbReference type="ARBA" id="ARBA00001954"/>
    </source>
</evidence>
<evidence type="ECO:0000256" key="4">
    <source>
        <dbReference type="ARBA" id="ARBA00022490"/>
    </source>
</evidence>
<organism evidence="14 15">
    <name type="scientific">Cotesia glomerata</name>
    <name type="common">Lepidopteran parasitic wasp</name>
    <name type="synonym">Apanteles glomeratus</name>
    <dbReference type="NCBI Taxonomy" id="32391"/>
    <lineage>
        <taxon>Eukaryota</taxon>
        <taxon>Metazoa</taxon>
        <taxon>Ecdysozoa</taxon>
        <taxon>Arthropoda</taxon>
        <taxon>Hexapoda</taxon>
        <taxon>Insecta</taxon>
        <taxon>Pterygota</taxon>
        <taxon>Neoptera</taxon>
        <taxon>Endopterygota</taxon>
        <taxon>Hymenoptera</taxon>
        <taxon>Apocrita</taxon>
        <taxon>Ichneumonoidea</taxon>
        <taxon>Braconidae</taxon>
        <taxon>Microgastrinae</taxon>
        <taxon>Cotesia</taxon>
    </lineage>
</organism>
<reference evidence="14 15" key="1">
    <citation type="journal article" date="2021" name="J. Hered.">
        <title>A chromosome-level genome assembly of the parasitoid wasp, Cotesia glomerata (Hymenoptera: Braconidae).</title>
        <authorList>
            <person name="Pinto B.J."/>
            <person name="Weis J.J."/>
            <person name="Gamble T."/>
            <person name="Ode P.J."/>
            <person name="Paul R."/>
            <person name="Zaspel J.M."/>
        </authorList>
    </citation>
    <scope>NUCLEOTIDE SEQUENCE [LARGE SCALE GENOMIC DNA]</scope>
    <source>
        <strain evidence="14">CgM1</strain>
    </source>
</reference>
<evidence type="ECO:0000256" key="9">
    <source>
        <dbReference type="ARBA" id="ARBA00023157"/>
    </source>
</evidence>
<dbReference type="PANTHER" id="PTHR12461:SF99">
    <property type="entry name" value="BIFUNCTIONAL PEPTIDASE AND (3S)-LYSYL HYDROXYLASE JMJD7"/>
    <property type="match status" value="1"/>
</dbReference>
<keyword evidence="4" id="KW-0963">Cytoplasm</keyword>
<evidence type="ECO:0000256" key="2">
    <source>
        <dbReference type="ARBA" id="ARBA00004123"/>
    </source>
</evidence>
<keyword evidence="10" id="KW-0539">Nucleus</keyword>
<dbReference type="PANTHER" id="PTHR12461">
    <property type="entry name" value="HYPOXIA-INDUCIBLE FACTOR 1 ALPHA INHIBITOR-RELATED"/>
    <property type="match status" value="1"/>
</dbReference>
<evidence type="ECO:0000256" key="8">
    <source>
        <dbReference type="ARBA" id="ARBA00023004"/>
    </source>
</evidence>
<evidence type="ECO:0000256" key="10">
    <source>
        <dbReference type="ARBA" id="ARBA00023242"/>
    </source>
</evidence>
<dbReference type="SMART" id="SM00558">
    <property type="entry name" value="JmjC"/>
    <property type="match status" value="1"/>
</dbReference>
<dbReference type="FunFam" id="2.60.120.10:FF:000059">
    <property type="entry name" value="jmjC domain-containing protein 7"/>
    <property type="match status" value="1"/>
</dbReference>
<proteinExistence type="predicted"/>
<dbReference type="GO" id="GO:0016787">
    <property type="term" value="F:hydrolase activity"/>
    <property type="evidence" value="ECO:0007669"/>
    <property type="project" value="UniProtKB-KW"/>
</dbReference>
<dbReference type="GO" id="GO:0046872">
    <property type="term" value="F:metal ion binding"/>
    <property type="evidence" value="ECO:0007669"/>
    <property type="project" value="UniProtKB-KW"/>
</dbReference>
<dbReference type="InterPro" id="IPR041667">
    <property type="entry name" value="Cupin_8"/>
</dbReference>
<keyword evidence="6" id="KW-0378">Hydrolase</keyword>
<keyword evidence="7" id="KW-0560">Oxidoreductase</keyword>
<dbReference type="Pfam" id="PF13621">
    <property type="entry name" value="Cupin_8"/>
    <property type="match status" value="1"/>
</dbReference>
<dbReference type="EC" id="1.14.11.63" evidence="11"/>
<evidence type="ECO:0000256" key="6">
    <source>
        <dbReference type="ARBA" id="ARBA00022801"/>
    </source>
</evidence>
<feature type="domain" description="JmjC" evidence="13">
    <location>
        <begin position="144"/>
        <end position="324"/>
    </location>
</feature>
<comment type="cofactor">
    <cofactor evidence="1">
        <name>Fe(2+)</name>
        <dbReference type="ChEBI" id="CHEBI:29033"/>
    </cofactor>
</comment>
<dbReference type="InterPro" id="IPR014710">
    <property type="entry name" value="RmlC-like_jellyroll"/>
</dbReference>
<dbReference type="Gene3D" id="2.60.120.10">
    <property type="entry name" value="Jelly Rolls"/>
    <property type="match status" value="1"/>
</dbReference>
<keyword evidence="9" id="KW-1015">Disulfide bond</keyword>
<name>A0AAV7IWA0_COTGL</name>
<evidence type="ECO:0000259" key="13">
    <source>
        <dbReference type="PROSITE" id="PS51184"/>
    </source>
</evidence>
<comment type="caution">
    <text evidence="14">The sequence shown here is derived from an EMBL/GenBank/DDBJ whole genome shotgun (WGS) entry which is preliminary data.</text>
</comment>
<dbReference type="Proteomes" id="UP000826195">
    <property type="component" value="Unassembled WGS sequence"/>
</dbReference>
<dbReference type="EMBL" id="JAHXZJ010000374">
    <property type="protein sequence ID" value="KAH0560278.1"/>
    <property type="molecule type" value="Genomic_DNA"/>
</dbReference>
<keyword evidence="5" id="KW-0479">Metal-binding</keyword>
<evidence type="ECO:0000256" key="3">
    <source>
        <dbReference type="ARBA" id="ARBA00004496"/>
    </source>
</evidence>
<accession>A0AAV7IWA0</accession>
<evidence type="ECO:0000313" key="14">
    <source>
        <dbReference type="EMBL" id="KAH0560278.1"/>
    </source>
</evidence>
<sequence length="328" mass="38906">MENFENNKINEAFHLLRQEAKDLYLSKKIATINIDEIKKNPLKFHRDFISHNIPVLIKNALSNWPAIYKWSASYFREILPDKLVTVAVTPNGYADAIVSENGKKLFTLPEEREMNMSTFLDKLDNPVDDEIYYIQQQNSNFENRFHELWRDVDIVPWASELFGKDPDAINFWMGDKRAITSMHKDPYENIYCVVEGEKEFILHPPTDLPWIPYEKYPSATYKKQRNNKWDIIYNENINSSQELDNLDSENLIPWISIDPLNPDYANYPQYKNVTTIKVKVKKGEVLYLPSLWFHHVQQSHGCIAVNYWYDMNYDIKYAYFKFMESLCQ</sequence>
<dbReference type="SUPFAM" id="SSF51197">
    <property type="entry name" value="Clavaminate synthase-like"/>
    <property type="match status" value="1"/>
</dbReference>
<dbReference type="PROSITE" id="PS51184">
    <property type="entry name" value="JMJC"/>
    <property type="match status" value="1"/>
</dbReference>
<evidence type="ECO:0000256" key="5">
    <source>
        <dbReference type="ARBA" id="ARBA00022723"/>
    </source>
</evidence>
<dbReference type="GO" id="GO:0005634">
    <property type="term" value="C:nucleus"/>
    <property type="evidence" value="ECO:0007669"/>
    <property type="project" value="UniProtKB-SubCell"/>
</dbReference>
<keyword evidence="15" id="KW-1185">Reference proteome</keyword>
<dbReference type="InterPro" id="IPR003347">
    <property type="entry name" value="JmjC_dom"/>
</dbReference>
<protein>
    <recommendedName>
        <fullName evidence="12">Bifunctional peptidase and (3S)-lysyl hydroxylase JMJD7</fullName>
        <ecNumber evidence="11">1.14.11.63</ecNumber>
    </recommendedName>
</protein>
<gene>
    <name evidence="14" type="ORF">KQX54_003168</name>
</gene>
<evidence type="ECO:0000256" key="11">
    <source>
        <dbReference type="ARBA" id="ARBA00066577"/>
    </source>
</evidence>
<dbReference type="AlphaFoldDB" id="A0AAV7IWA0"/>
<keyword evidence="8" id="KW-0408">Iron</keyword>
<dbReference type="GO" id="GO:0106155">
    <property type="term" value="F:peptidyl-lysine 3-dioxygenase activity"/>
    <property type="evidence" value="ECO:0007669"/>
    <property type="project" value="UniProtKB-EC"/>
</dbReference>
<evidence type="ECO:0000256" key="7">
    <source>
        <dbReference type="ARBA" id="ARBA00023002"/>
    </source>
</evidence>
<dbReference type="GO" id="GO:0005737">
    <property type="term" value="C:cytoplasm"/>
    <property type="evidence" value="ECO:0007669"/>
    <property type="project" value="UniProtKB-SubCell"/>
</dbReference>